<proteinExistence type="predicted"/>
<dbReference type="GO" id="GO:0003677">
    <property type="term" value="F:DNA binding"/>
    <property type="evidence" value="ECO:0007669"/>
    <property type="project" value="UniProtKB-KW"/>
</dbReference>
<keyword evidence="3" id="KW-0804">Transcription</keyword>
<protein>
    <submittedName>
        <fullName evidence="5">MarR family transcriptional regulator</fullName>
    </submittedName>
</protein>
<accession>A0A975YLL5</accession>
<keyword evidence="6" id="KW-1185">Reference proteome</keyword>
<keyword evidence="2" id="KW-0238">DNA-binding</keyword>
<gene>
    <name evidence="5" type="ORF">KNV97_03720</name>
</gene>
<evidence type="ECO:0000313" key="5">
    <source>
        <dbReference type="EMBL" id="QXO15540.1"/>
    </source>
</evidence>
<reference evidence="5" key="1">
    <citation type="submission" date="2021-06" db="EMBL/GenBank/DDBJ databases">
        <title>Vibrio nov. sp., novel gut bacterium isolated from Yellow Sea oyster.</title>
        <authorList>
            <person name="Muhammad N."/>
            <person name="Nguyen T.H."/>
            <person name="Lee Y.-J."/>
            <person name="Ko J."/>
            <person name="Kim S.-G."/>
        </authorList>
    </citation>
    <scope>NUCLEOTIDE SEQUENCE</scope>
    <source>
        <strain evidence="5">OG9-811</strain>
    </source>
</reference>
<dbReference type="InterPro" id="IPR036390">
    <property type="entry name" value="WH_DNA-bd_sf"/>
</dbReference>
<name>A0A975YLL5_9VIBR</name>
<dbReference type="RefSeq" id="WP_136483789.1">
    <property type="nucleotide sequence ID" value="NZ_CP076642.1"/>
</dbReference>
<dbReference type="Pfam" id="PF01047">
    <property type="entry name" value="MarR"/>
    <property type="match status" value="1"/>
</dbReference>
<dbReference type="PRINTS" id="PR00598">
    <property type="entry name" value="HTHMARR"/>
</dbReference>
<dbReference type="PROSITE" id="PS50995">
    <property type="entry name" value="HTH_MARR_2"/>
    <property type="match status" value="1"/>
</dbReference>
<evidence type="ECO:0000256" key="3">
    <source>
        <dbReference type="ARBA" id="ARBA00023163"/>
    </source>
</evidence>
<sequence>MDAIDRVLAQWQAERPQLDTLPMGIMGRMMRLIKHLEAAVGELHKQHGLKMGEFDVLATLLRSGAPYQLTPSELLSSMMLTSGAMTNRLDKLDQKGLITRVHSTADRRSIEVKLSEQGLLLINTLVQEHVNIQQQLTQSLSPQQQQALTLLLKQWLSDFEAQE</sequence>
<dbReference type="SMART" id="SM00347">
    <property type="entry name" value="HTH_MARR"/>
    <property type="match status" value="1"/>
</dbReference>
<feature type="domain" description="HTH marR-type" evidence="4">
    <location>
        <begin position="22"/>
        <end position="157"/>
    </location>
</feature>
<evidence type="ECO:0000256" key="1">
    <source>
        <dbReference type="ARBA" id="ARBA00023015"/>
    </source>
</evidence>
<dbReference type="Proteomes" id="UP000694232">
    <property type="component" value="Chromosome 2"/>
</dbReference>
<dbReference type="Gene3D" id="1.10.10.10">
    <property type="entry name" value="Winged helix-like DNA-binding domain superfamily/Winged helix DNA-binding domain"/>
    <property type="match status" value="1"/>
</dbReference>
<dbReference type="KEGG" id="vos:KNV97_03720"/>
<dbReference type="GO" id="GO:0003700">
    <property type="term" value="F:DNA-binding transcription factor activity"/>
    <property type="evidence" value="ECO:0007669"/>
    <property type="project" value="InterPro"/>
</dbReference>
<dbReference type="PANTHER" id="PTHR42756:SF1">
    <property type="entry name" value="TRANSCRIPTIONAL REPRESSOR OF EMRAB OPERON"/>
    <property type="match status" value="1"/>
</dbReference>
<dbReference type="SUPFAM" id="SSF46785">
    <property type="entry name" value="Winged helix' DNA-binding domain"/>
    <property type="match status" value="1"/>
</dbReference>
<dbReference type="InterPro" id="IPR000835">
    <property type="entry name" value="HTH_MarR-typ"/>
</dbReference>
<keyword evidence="1" id="KW-0805">Transcription regulation</keyword>
<dbReference type="EMBL" id="CP076642">
    <property type="protein sequence ID" value="QXO15540.1"/>
    <property type="molecule type" value="Genomic_DNA"/>
</dbReference>
<dbReference type="PANTHER" id="PTHR42756">
    <property type="entry name" value="TRANSCRIPTIONAL REGULATOR, MARR"/>
    <property type="match status" value="1"/>
</dbReference>
<organism evidence="5 6">
    <name type="scientific">Vibrio ostreae</name>
    <dbReference type="NCBI Taxonomy" id="2841925"/>
    <lineage>
        <taxon>Bacteria</taxon>
        <taxon>Pseudomonadati</taxon>
        <taxon>Pseudomonadota</taxon>
        <taxon>Gammaproteobacteria</taxon>
        <taxon>Vibrionales</taxon>
        <taxon>Vibrionaceae</taxon>
        <taxon>Vibrio</taxon>
    </lineage>
</organism>
<dbReference type="AlphaFoldDB" id="A0A975YLL5"/>
<dbReference type="InterPro" id="IPR036388">
    <property type="entry name" value="WH-like_DNA-bd_sf"/>
</dbReference>
<evidence type="ECO:0000256" key="2">
    <source>
        <dbReference type="ARBA" id="ARBA00023125"/>
    </source>
</evidence>
<evidence type="ECO:0000313" key="6">
    <source>
        <dbReference type="Proteomes" id="UP000694232"/>
    </source>
</evidence>
<evidence type="ECO:0000259" key="4">
    <source>
        <dbReference type="PROSITE" id="PS50995"/>
    </source>
</evidence>